<dbReference type="EMBL" id="CP089984">
    <property type="protein sequence ID" value="WXB16720.1"/>
    <property type="molecule type" value="Genomic_DNA"/>
</dbReference>
<dbReference type="InterPro" id="IPR032783">
    <property type="entry name" value="AraC_lig"/>
</dbReference>
<sequence length="352" mass="38117">MHDRSSDAPLPPDPLSEVLQDLRLSGVAYGRCELTRPWGIDFPPQRSARFHFVASGECWLRPPASALPTAGGGGAKRGRIRLGPGDVALLPLGAGHELTDTSRGGGTKSIDDLPLEEIGDRTYVLREGGGGAETLLFCGSVNFEEPAVHPLLELMPKVLLVRDAAKSDATLPVLLETMASEVRTLRVGAATVLTRLTEVVITRVIRAWVEGRSEDATGWLAAIRDPKIGLALAAIHRHPGRPWSVESLADVAQTSRSMFSERFTAVVGTSPARYLARWRMHVASGWLRSERLTVSEAASRLGYDSEASFSRAFKRVLGVPPSELRRIGREDRAGVARTLHARAEHHGEANAQ</sequence>
<evidence type="ECO:0000313" key="6">
    <source>
        <dbReference type="Proteomes" id="UP001370348"/>
    </source>
</evidence>
<dbReference type="InterPro" id="IPR020449">
    <property type="entry name" value="Tscrpt_reg_AraC-type_HTH"/>
</dbReference>
<dbReference type="PROSITE" id="PS01124">
    <property type="entry name" value="HTH_ARAC_FAMILY_2"/>
    <property type="match status" value="1"/>
</dbReference>
<dbReference type="Gene3D" id="1.10.10.60">
    <property type="entry name" value="Homeodomain-like"/>
    <property type="match status" value="1"/>
</dbReference>
<dbReference type="Pfam" id="PF12833">
    <property type="entry name" value="HTH_18"/>
    <property type="match status" value="1"/>
</dbReference>
<evidence type="ECO:0000259" key="4">
    <source>
        <dbReference type="PROSITE" id="PS01124"/>
    </source>
</evidence>
<evidence type="ECO:0000256" key="2">
    <source>
        <dbReference type="ARBA" id="ARBA00023125"/>
    </source>
</evidence>
<reference evidence="5 6" key="1">
    <citation type="submission" date="2021-12" db="EMBL/GenBank/DDBJ databases">
        <title>Discovery of the Pendulisporaceae a myxobacterial family with distinct sporulation behavior and unique specialized metabolism.</title>
        <authorList>
            <person name="Garcia R."/>
            <person name="Popoff A."/>
            <person name="Bader C.D."/>
            <person name="Loehr J."/>
            <person name="Walesch S."/>
            <person name="Walt C."/>
            <person name="Boldt J."/>
            <person name="Bunk B."/>
            <person name="Haeckl F.J.F.P.J."/>
            <person name="Gunesch A.P."/>
            <person name="Birkelbach J."/>
            <person name="Nuebel U."/>
            <person name="Pietschmann T."/>
            <person name="Bach T."/>
            <person name="Mueller R."/>
        </authorList>
    </citation>
    <scope>NUCLEOTIDE SEQUENCE [LARGE SCALE GENOMIC DNA]</scope>
    <source>
        <strain evidence="5 6">MSr11954</strain>
    </source>
</reference>
<dbReference type="InterPro" id="IPR018062">
    <property type="entry name" value="HTH_AraC-typ_CS"/>
</dbReference>
<dbReference type="InterPro" id="IPR050204">
    <property type="entry name" value="AraC_XylS_family_regulators"/>
</dbReference>
<protein>
    <submittedName>
        <fullName evidence="5">AraC family transcriptional regulator</fullName>
    </submittedName>
</protein>
<keyword evidence="1" id="KW-0805">Transcription regulation</keyword>
<name>A0ABZ2M2B5_9BACT</name>
<feature type="domain" description="HTH araC/xylS-type" evidence="4">
    <location>
        <begin position="229"/>
        <end position="327"/>
    </location>
</feature>
<gene>
    <name evidence="5" type="ORF">LZC94_05440</name>
</gene>
<keyword evidence="2" id="KW-0238">DNA-binding</keyword>
<dbReference type="InterPro" id="IPR018060">
    <property type="entry name" value="HTH_AraC"/>
</dbReference>
<evidence type="ECO:0000313" key="5">
    <source>
        <dbReference type="EMBL" id="WXB16720.1"/>
    </source>
</evidence>
<dbReference type="SMART" id="SM00342">
    <property type="entry name" value="HTH_ARAC"/>
    <property type="match status" value="1"/>
</dbReference>
<dbReference type="PANTHER" id="PTHR46796:SF7">
    <property type="entry name" value="ARAC FAMILY TRANSCRIPTIONAL REGULATOR"/>
    <property type="match status" value="1"/>
</dbReference>
<dbReference type="Pfam" id="PF12852">
    <property type="entry name" value="Cupin_6"/>
    <property type="match status" value="1"/>
</dbReference>
<keyword evidence="6" id="KW-1185">Reference proteome</keyword>
<organism evidence="5 6">
    <name type="scientific">Pendulispora albinea</name>
    <dbReference type="NCBI Taxonomy" id="2741071"/>
    <lineage>
        <taxon>Bacteria</taxon>
        <taxon>Pseudomonadati</taxon>
        <taxon>Myxococcota</taxon>
        <taxon>Myxococcia</taxon>
        <taxon>Myxococcales</taxon>
        <taxon>Sorangiineae</taxon>
        <taxon>Pendulisporaceae</taxon>
        <taxon>Pendulispora</taxon>
    </lineage>
</organism>
<dbReference type="InterPro" id="IPR009057">
    <property type="entry name" value="Homeodomain-like_sf"/>
</dbReference>
<dbReference type="Proteomes" id="UP001370348">
    <property type="component" value="Chromosome"/>
</dbReference>
<evidence type="ECO:0000256" key="3">
    <source>
        <dbReference type="ARBA" id="ARBA00023163"/>
    </source>
</evidence>
<proteinExistence type="predicted"/>
<dbReference type="PROSITE" id="PS00041">
    <property type="entry name" value="HTH_ARAC_FAMILY_1"/>
    <property type="match status" value="1"/>
</dbReference>
<dbReference type="SUPFAM" id="SSF46689">
    <property type="entry name" value="Homeodomain-like"/>
    <property type="match status" value="2"/>
</dbReference>
<dbReference type="PANTHER" id="PTHR46796">
    <property type="entry name" value="HTH-TYPE TRANSCRIPTIONAL ACTIVATOR RHAS-RELATED"/>
    <property type="match status" value="1"/>
</dbReference>
<evidence type="ECO:0000256" key="1">
    <source>
        <dbReference type="ARBA" id="ARBA00023015"/>
    </source>
</evidence>
<dbReference type="RefSeq" id="WP_394826349.1">
    <property type="nucleotide sequence ID" value="NZ_CP089984.1"/>
</dbReference>
<dbReference type="PRINTS" id="PR00032">
    <property type="entry name" value="HTHARAC"/>
</dbReference>
<accession>A0ABZ2M2B5</accession>
<keyword evidence="3" id="KW-0804">Transcription</keyword>